<evidence type="ECO:0000313" key="2">
    <source>
        <dbReference type="WBParaSite" id="PS1159_v2.g6960.t1"/>
    </source>
</evidence>
<dbReference type="Proteomes" id="UP000887580">
    <property type="component" value="Unplaced"/>
</dbReference>
<dbReference type="WBParaSite" id="PS1159_v2.g6960.t1">
    <property type="protein sequence ID" value="PS1159_v2.g6960.t1"/>
    <property type="gene ID" value="PS1159_v2.g6960"/>
</dbReference>
<accession>A0AC35GNI8</accession>
<sequence>MLGSYDWDVVKAKIDELVTEELVYSNTKYFDKITPTLISEQDFIIIQNPTKPQLELIQSSGNKAVIMLLGICGVPAPQLPNTAPTATIKIVMESPFLIDQIVTSLPDPVANASIYLPGAPAGDKIQKTRFLSSVAMEKGCSLAGTMTLENSHHIADLVETKTKAAFCFVTEKVARHFMSNCANFEGISVVGDASLREIVRSVAGPPPKKRKTNDNEVD</sequence>
<evidence type="ECO:0000313" key="1">
    <source>
        <dbReference type="Proteomes" id="UP000887580"/>
    </source>
</evidence>
<organism evidence="1 2">
    <name type="scientific">Panagrolaimus sp. PS1159</name>
    <dbReference type="NCBI Taxonomy" id="55785"/>
    <lineage>
        <taxon>Eukaryota</taxon>
        <taxon>Metazoa</taxon>
        <taxon>Ecdysozoa</taxon>
        <taxon>Nematoda</taxon>
        <taxon>Chromadorea</taxon>
        <taxon>Rhabditida</taxon>
        <taxon>Tylenchina</taxon>
        <taxon>Panagrolaimomorpha</taxon>
        <taxon>Panagrolaimoidea</taxon>
        <taxon>Panagrolaimidae</taxon>
        <taxon>Panagrolaimus</taxon>
    </lineage>
</organism>
<protein>
    <submittedName>
        <fullName evidence="2">Uncharacterized protein</fullName>
    </submittedName>
</protein>
<name>A0AC35GNI8_9BILA</name>
<reference evidence="2" key="1">
    <citation type="submission" date="2022-11" db="UniProtKB">
        <authorList>
            <consortium name="WormBaseParasite"/>
        </authorList>
    </citation>
    <scope>IDENTIFICATION</scope>
</reference>
<proteinExistence type="predicted"/>